<organism evidence="1 2">
    <name type="scientific">Intrasporangium chromatireducens Q5-1</name>
    <dbReference type="NCBI Taxonomy" id="584657"/>
    <lineage>
        <taxon>Bacteria</taxon>
        <taxon>Bacillati</taxon>
        <taxon>Actinomycetota</taxon>
        <taxon>Actinomycetes</taxon>
        <taxon>Micrococcales</taxon>
        <taxon>Intrasporangiaceae</taxon>
        <taxon>Intrasporangium</taxon>
    </lineage>
</organism>
<proteinExistence type="predicted"/>
<protein>
    <submittedName>
        <fullName evidence="1">Uncharacterized protein</fullName>
    </submittedName>
</protein>
<accession>W9GKP1</accession>
<dbReference type="Proteomes" id="UP000019494">
    <property type="component" value="Unassembled WGS sequence"/>
</dbReference>
<keyword evidence="2" id="KW-1185">Reference proteome</keyword>
<dbReference type="RefSeq" id="WP_034714589.1">
    <property type="nucleotide sequence ID" value="NZ_AWQS01000031.1"/>
</dbReference>
<reference evidence="2" key="1">
    <citation type="submission" date="2013-08" db="EMBL/GenBank/DDBJ databases">
        <title>Intrasporangium oryzae NRRL B-24470.</title>
        <authorList>
            <person name="Liu H."/>
            <person name="Wang G."/>
        </authorList>
    </citation>
    <scope>NUCLEOTIDE SEQUENCE [LARGE SCALE GENOMIC DNA]</scope>
    <source>
        <strain evidence="2">Q5-1</strain>
    </source>
</reference>
<gene>
    <name evidence="1" type="ORF">N864_16390</name>
</gene>
<evidence type="ECO:0000313" key="1">
    <source>
        <dbReference type="EMBL" id="EWT06831.1"/>
    </source>
</evidence>
<comment type="caution">
    <text evidence="1">The sequence shown here is derived from an EMBL/GenBank/DDBJ whole genome shotgun (WGS) entry which is preliminary data.</text>
</comment>
<evidence type="ECO:0000313" key="2">
    <source>
        <dbReference type="Proteomes" id="UP000019494"/>
    </source>
</evidence>
<dbReference type="OrthoDB" id="4865431at2"/>
<dbReference type="AlphaFoldDB" id="W9GKP1"/>
<name>W9GKP1_9MICO</name>
<sequence length="469" mass="50697">MSTTTGLDLLAHANVLTRQLRRTTEPVSAEQWNMFDATVHRLLLEIAGLNALHVRPGDPSRSAMHLAMQNYPRPLRAPIGASMSPEQAASFLGREGSTVRRYVKNGHLRAEVRDGRLHLDAADIPDQVDVPPADPADPHPLAKASCALGALADLLHQARDDAAPVLDHRGEIAGASIHLLSLAAAAARHTLAHGPLDEVVRPVLVARYAERAIDTLRDVAHRPASLHDILAVSGDATCGPPVERLEAALQQWVQATRRELDQMIPSVDVIRQMANQGAHMCAVVRALATQEAPGTAELGLPAPQVLHEAADSLNTGERAWRHVTTLSRPRHEFVTASRDLYEALHAVGTALQQGDPHGDRAYAAPALRHALHGVTELVIATRGLPETFLNAGVLFAPATAIAAKEELVTQRLRHEHVPVNYTDVPNLVHDWVDACAAAHRVRFQVSITPESRLCATAGAGRNRAIERRI</sequence>
<dbReference type="EMBL" id="AWQS01000031">
    <property type="protein sequence ID" value="EWT06831.1"/>
    <property type="molecule type" value="Genomic_DNA"/>
</dbReference>